<organism evidence="1">
    <name type="scientific">marine sediment metagenome</name>
    <dbReference type="NCBI Taxonomy" id="412755"/>
    <lineage>
        <taxon>unclassified sequences</taxon>
        <taxon>metagenomes</taxon>
        <taxon>ecological metagenomes</taxon>
    </lineage>
</organism>
<dbReference type="EMBL" id="BARV01024451">
    <property type="protein sequence ID" value="GAI46436.1"/>
    <property type="molecule type" value="Genomic_DNA"/>
</dbReference>
<reference evidence="1" key="1">
    <citation type="journal article" date="2014" name="Front. Microbiol.">
        <title>High frequency of phylogenetically diverse reductive dehalogenase-homologous genes in deep subseafloor sedimentary metagenomes.</title>
        <authorList>
            <person name="Kawai M."/>
            <person name="Futagami T."/>
            <person name="Toyoda A."/>
            <person name="Takaki Y."/>
            <person name="Nishi S."/>
            <person name="Hori S."/>
            <person name="Arai W."/>
            <person name="Tsubouchi T."/>
            <person name="Morono Y."/>
            <person name="Uchiyama I."/>
            <person name="Ito T."/>
            <person name="Fujiyama A."/>
            <person name="Inagaki F."/>
            <person name="Takami H."/>
        </authorList>
    </citation>
    <scope>NUCLEOTIDE SEQUENCE</scope>
    <source>
        <strain evidence="1">Expedition CK06-06</strain>
    </source>
</reference>
<sequence length="54" mass="5952">MIPRTVKVMERPITKTPEKASELTIPLLSLFPAVKPIIRGIITSTQGLEAVRIP</sequence>
<dbReference type="AlphaFoldDB" id="X1PV68"/>
<accession>X1PV68</accession>
<comment type="caution">
    <text evidence="1">The sequence shown here is derived from an EMBL/GenBank/DDBJ whole genome shotgun (WGS) entry which is preliminary data.</text>
</comment>
<evidence type="ECO:0000313" key="1">
    <source>
        <dbReference type="EMBL" id="GAI46436.1"/>
    </source>
</evidence>
<name>X1PV68_9ZZZZ</name>
<protein>
    <submittedName>
        <fullName evidence="1">Uncharacterized protein</fullName>
    </submittedName>
</protein>
<gene>
    <name evidence="1" type="ORF">S06H3_39916</name>
</gene>
<proteinExistence type="predicted"/>
<feature type="non-terminal residue" evidence="1">
    <location>
        <position position="54"/>
    </location>
</feature>